<reference evidence="2 3" key="1">
    <citation type="submission" date="2023-03" db="EMBL/GenBank/DDBJ databases">
        <title>WGS of Gossypium arboreum.</title>
        <authorList>
            <person name="Yu D."/>
        </authorList>
    </citation>
    <scope>NUCLEOTIDE SEQUENCE [LARGE SCALE GENOMIC DNA]</scope>
    <source>
        <tissue evidence="2">Leaf</tissue>
    </source>
</reference>
<keyword evidence="1" id="KW-1133">Transmembrane helix</keyword>
<evidence type="ECO:0000313" key="3">
    <source>
        <dbReference type="Proteomes" id="UP001358586"/>
    </source>
</evidence>
<keyword evidence="1" id="KW-0472">Membrane</keyword>
<sequence>MRCHAEWSSTIGRHTVAYLVLPVLPVVFRFVSMEVMKPPSFHQGDEALDEAYASSASNREYSVLTQLGKRGLGMGLLDLNLKRTVGTDRKSPGAEKQQAGAMLVEDRLEVALSSYEGGDMCCILWSVVGGSYNYEGAIYLIHLL</sequence>
<gene>
    <name evidence="2" type="ORF">PVK06_014450</name>
</gene>
<dbReference type="Proteomes" id="UP001358586">
    <property type="component" value="Chromosome 5"/>
</dbReference>
<comment type="caution">
    <text evidence="2">The sequence shown here is derived from an EMBL/GenBank/DDBJ whole genome shotgun (WGS) entry which is preliminary data.</text>
</comment>
<feature type="transmembrane region" description="Helical" evidence="1">
    <location>
        <begin position="15"/>
        <end position="32"/>
    </location>
</feature>
<keyword evidence="3" id="KW-1185">Reference proteome</keyword>
<accession>A0ABR0PUJ8</accession>
<organism evidence="2 3">
    <name type="scientific">Gossypium arboreum</name>
    <name type="common">Tree cotton</name>
    <name type="synonym">Gossypium nanking</name>
    <dbReference type="NCBI Taxonomy" id="29729"/>
    <lineage>
        <taxon>Eukaryota</taxon>
        <taxon>Viridiplantae</taxon>
        <taxon>Streptophyta</taxon>
        <taxon>Embryophyta</taxon>
        <taxon>Tracheophyta</taxon>
        <taxon>Spermatophyta</taxon>
        <taxon>Magnoliopsida</taxon>
        <taxon>eudicotyledons</taxon>
        <taxon>Gunneridae</taxon>
        <taxon>Pentapetalae</taxon>
        <taxon>rosids</taxon>
        <taxon>malvids</taxon>
        <taxon>Malvales</taxon>
        <taxon>Malvaceae</taxon>
        <taxon>Malvoideae</taxon>
        <taxon>Gossypium</taxon>
    </lineage>
</organism>
<dbReference type="EMBL" id="JARKNE010000005">
    <property type="protein sequence ID" value="KAK5830655.1"/>
    <property type="molecule type" value="Genomic_DNA"/>
</dbReference>
<proteinExistence type="predicted"/>
<evidence type="ECO:0000256" key="1">
    <source>
        <dbReference type="SAM" id="Phobius"/>
    </source>
</evidence>
<evidence type="ECO:0000313" key="2">
    <source>
        <dbReference type="EMBL" id="KAK5830655.1"/>
    </source>
</evidence>
<keyword evidence="1" id="KW-0812">Transmembrane</keyword>
<protein>
    <submittedName>
        <fullName evidence="2">Uncharacterized protein</fullName>
    </submittedName>
</protein>
<name>A0ABR0PUJ8_GOSAR</name>